<dbReference type="AlphaFoldDB" id="A0A4R4RE02"/>
<dbReference type="SUPFAM" id="SSF50998">
    <property type="entry name" value="Quinoprotein alcohol dehydrogenase-like"/>
    <property type="match status" value="2"/>
</dbReference>
<feature type="domain" description="Pyrrolo-quinoline quinone repeat" evidence="2">
    <location>
        <begin position="645"/>
        <end position="870"/>
    </location>
</feature>
<dbReference type="Pfam" id="PF16371">
    <property type="entry name" value="MetallophosN"/>
    <property type="match status" value="1"/>
</dbReference>
<dbReference type="SMART" id="SM00564">
    <property type="entry name" value="PQQ"/>
    <property type="match status" value="8"/>
</dbReference>
<dbReference type="RefSeq" id="WP_131987305.1">
    <property type="nucleotide sequence ID" value="NZ_SMKL01000075.1"/>
</dbReference>
<comment type="caution">
    <text evidence="4">The sequence shown here is derived from an EMBL/GenBank/DDBJ whole genome shotgun (WGS) entry which is preliminary data.</text>
</comment>
<gene>
    <name evidence="4" type="ORF">E1212_24385</name>
</gene>
<dbReference type="Gene3D" id="3.60.21.10">
    <property type="match status" value="1"/>
</dbReference>
<evidence type="ECO:0000259" key="3">
    <source>
        <dbReference type="Pfam" id="PF16371"/>
    </source>
</evidence>
<dbReference type="OrthoDB" id="62864at2"/>
<dbReference type="SUPFAM" id="SSF56300">
    <property type="entry name" value="Metallo-dependent phosphatases"/>
    <property type="match status" value="1"/>
</dbReference>
<dbReference type="InterPro" id="IPR011047">
    <property type="entry name" value="Quinoprotein_ADH-like_sf"/>
</dbReference>
<dbReference type="EMBL" id="SMKL01000075">
    <property type="protein sequence ID" value="TDC47410.1"/>
    <property type="molecule type" value="Genomic_DNA"/>
</dbReference>
<proteinExistence type="predicted"/>
<dbReference type="Pfam" id="PF13360">
    <property type="entry name" value="PQQ_2"/>
    <property type="match status" value="2"/>
</dbReference>
<keyword evidence="5" id="KW-1185">Reference proteome</keyword>
<dbReference type="InterPro" id="IPR018391">
    <property type="entry name" value="PQQ_b-propeller_rpt"/>
</dbReference>
<dbReference type="Proteomes" id="UP000295621">
    <property type="component" value="Unassembled WGS sequence"/>
</dbReference>
<organism evidence="4 5">
    <name type="scientific">Jiangella ureilytica</name>
    <dbReference type="NCBI Taxonomy" id="2530374"/>
    <lineage>
        <taxon>Bacteria</taxon>
        <taxon>Bacillati</taxon>
        <taxon>Actinomycetota</taxon>
        <taxon>Actinomycetes</taxon>
        <taxon>Jiangellales</taxon>
        <taxon>Jiangellaceae</taxon>
        <taxon>Jiangella</taxon>
    </lineage>
</organism>
<dbReference type="Pfam" id="PF00149">
    <property type="entry name" value="Metallophos"/>
    <property type="match status" value="1"/>
</dbReference>
<dbReference type="InterPro" id="IPR029052">
    <property type="entry name" value="Metallo-depent_PP-like"/>
</dbReference>
<evidence type="ECO:0000259" key="2">
    <source>
        <dbReference type="Pfam" id="PF13360"/>
    </source>
</evidence>
<dbReference type="Gene3D" id="2.60.40.10">
    <property type="entry name" value="Immunoglobulins"/>
    <property type="match status" value="1"/>
</dbReference>
<dbReference type="GO" id="GO:0016787">
    <property type="term" value="F:hydrolase activity"/>
    <property type="evidence" value="ECO:0007669"/>
    <property type="project" value="InterPro"/>
</dbReference>
<name>A0A4R4RE02_9ACTN</name>
<evidence type="ECO:0000313" key="5">
    <source>
        <dbReference type="Proteomes" id="UP000295621"/>
    </source>
</evidence>
<accession>A0A4R4RE02</accession>
<dbReference type="Gene3D" id="2.130.10.10">
    <property type="entry name" value="YVTN repeat-like/Quinoprotein amine dehydrogenase"/>
    <property type="match status" value="2"/>
</dbReference>
<dbReference type="SUPFAM" id="SSF117074">
    <property type="entry name" value="Hypothetical protein PA1324"/>
    <property type="match status" value="1"/>
</dbReference>
<dbReference type="InterPro" id="IPR013783">
    <property type="entry name" value="Ig-like_fold"/>
</dbReference>
<dbReference type="InterPro" id="IPR002372">
    <property type="entry name" value="PQQ_rpt_dom"/>
</dbReference>
<dbReference type="InterPro" id="IPR004843">
    <property type="entry name" value="Calcineurin-like_PHP"/>
</dbReference>
<protein>
    <recommendedName>
        <fullName evidence="6">Calcineurin-like phosphoesterase domain-containing protein</fullName>
    </recommendedName>
</protein>
<sequence length="872" mass="93867">MTITDRLSPEALARARRLLLLATVLMVGLVFVAPVSRVIAETVDPSRATVTGTVFDDRDGDGIRDQNERGVPGVLVSDGAGIVQTDGQGGYRLEVDPERRITDLVFITQPSGYAVPNDEFMTPRFWADLGRLAADDEKTADFALTRVPGSESAEFSFANIADPHVNPQLPEQIREINATKDELDFIQVSGDLTNSATNAEFEAYLAATAESELPVWPAVGNHEYQSSAGTTYAARIDNYRKYVGPEWYSFDYGNRHFVVIENNGQASSAEQFEQQLQWFRRDLELNAQDKRVVVITHQPMNLTFGGNRAYDVYGELLEQYGAELVLVGHAHSNDAEANSEFISTAKHVQTNSSSYTVDQTPRGFRYVHMKGDTFENPFRVYGMDHSLVLTNPVPGASIAAGALDEIQVNAYHTSDEVTRVVYQLDGKGPWFRMTESGEMSWYSAWRGPRPSAGRHSIEIQAHGPGGTLWSTTETFTVTTEKPVVPAATNDWPQHQGNERHSGVATENLGRDLDLAWIYRTPGTFLTGSPVIVDGVVYAGTRDENAEDVSAVHAVDLATGRKLWEFPTDSSVSRTVAVHDGVVYAQSLRANLYAIDAATGELLWKRSPEAAPEPYVQRRWGGWGVTVAEGKVFWTHAERFGPGASGALEALDPKTGTTIWLAPMVNNEMAGGTPVVDGGRVFVGNGGGNGGKVLAYDVATGARLWQSSNALSGTGGGVPSVGDGRVYVGEDNAVVARDVVTGSDLWIHRSTGPSLQSNDAVTSTAAIAGDTVYMGFPDGRVTALSAATGAVVWSTMVPGDIDQGGVFGSPVVTGDTVYVGANNGHMYGFDRATGAIVWDYETGAWNATGAAVTGNTLVFGSWDGNLYAFTKGS</sequence>
<dbReference type="PANTHER" id="PTHR34512:SF30">
    <property type="entry name" value="OUTER MEMBRANE PROTEIN ASSEMBLY FACTOR BAMB"/>
    <property type="match status" value="1"/>
</dbReference>
<dbReference type="InterPro" id="IPR015943">
    <property type="entry name" value="WD40/YVTN_repeat-like_dom_sf"/>
</dbReference>
<feature type="domain" description="Calcineurin-like phosphoesterase" evidence="1">
    <location>
        <begin position="157"/>
        <end position="332"/>
    </location>
</feature>
<feature type="domain" description="Calcineurin-like phosphoesterase N-terminal" evidence="3">
    <location>
        <begin position="66"/>
        <end position="144"/>
    </location>
</feature>
<dbReference type="PANTHER" id="PTHR34512">
    <property type="entry name" value="CELL SURFACE PROTEIN"/>
    <property type="match status" value="1"/>
</dbReference>
<evidence type="ECO:0000259" key="1">
    <source>
        <dbReference type="Pfam" id="PF00149"/>
    </source>
</evidence>
<dbReference type="GO" id="GO:0005975">
    <property type="term" value="P:carbohydrate metabolic process"/>
    <property type="evidence" value="ECO:0007669"/>
    <property type="project" value="UniProtKB-ARBA"/>
</dbReference>
<evidence type="ECO:0000313" key="4">
    <source>
        <dbReference type="EMBL" id="TDC47410.1"/>
    </source>
</evidence>
<reference evidence="4 5" key="1">
    <citation type="submission" date="2019-02" db="EMBL/GenBank/DDBJ databases">
        <title>Draft genome sequences of novel Actinobacteria.</title>
        <authorList>
            <person name="Sahin N."/>
            <person name="Ay H."/>
            <person name="Saygin H."/>
        </authorList>
    </citation>
    <scope>NUCLEOTIDE SEQUENCE [LARGE SCALE GENOMIC DNA]</scope>
    <source>
        <strain evidence="4 5">KC603</strain>
    </source>
</reference>
<dbReference type="InterPro" id="IPR032285">
    <property type="entry name" value="Metallophos_N"/>
</dbReference>
<evidence type="ECO:0008006" key="6">
    <source>
        <dbReference type="Google" id="ProtNLM"/>
    </source>
</evidence>
<feature type="domain" description="Pyrrolo-quinoline quinone repeat" evidence="2">
    <location>
        <begin position="550"/>
        <end position="632"/>
    </location>
</feature>